<evidence type="ECO:0000313" key="2">
    <source>
        <dbReference type="Proteomes" id="UP000000663"/>
    </source>
</evidence>
<evidence type="ECO:0000313" key="1">
    <source>
        <dbReference type="EMBL" id="CAJ37708.1"/>
    </source>
</evidence>
<evidence type="ECO:0008006" key="3">
    <source>
        <dbReference type="Google" id="ProtNLM"/>
    </source>
</evidence>
<keyword evidence="2" id="KW-1185">Reference proteome</keyword>
<dbReference type="Pfam" id="PF02596">
    <property type="entry name" value="DUF169"/>
    <property type="match status" value="1"/>
</dbReference>
<reference evidence="1 2" key="1">
    <citation type="journal article" date="2006" name="Science">
        <title>Genome of rice cluster I archaea -- the key methane producers in the rice rhizosphere.</title>
        <authorList>
            <person name="Erkel C."/>
            <person name="Kube M."/>
            <person name="Reinhardt R."/>
            <person name="Liesack W."/>
        </authorList>
    </citation>
    <scope>NUCLEOTIDE SEQUENCE [LARGE SCALE GENOMIC DNA]</scope>
    <source>
        <strain evidence="2">DSM 22066 / NBRC 105507 / MRE50</strain>
    </source>
</reference>
<accession>Q0W1N5</accession>
<dbReference type="STRING" id="351160.RCIX2661"/>
<dbReference type="InterPro" id="IPR003748">
    <property type="entry name" value="DUF169"/>
</dbReference>
<protein>
    <recommendedName>
        <fullName evidence="3">DUF169 domain-containing protein</fullName>
    </recommendedName>
</protein>
<proteinExistence type="predicted"/>
<dbReference type="EMBL" id="AM114193">
    <property type="protein sequence ID" value="CAJ37708.1"/>
    <property type="molecule type" value="Genomic_DNA"/>
</dbReference>
<dbReference type="eggNOG" id="arCOG02290">
    <property type="taxonomic scope" value="Archaea"/>
</dbReference>
<gene>
    <name evidence="1" type="ORF">RCIX2661</name>
</gene>
<dbReference type="KEGG" id="rci:RCIX2661"/>
<dbReference type="AlphaFoldDB" id="Q0W1N5"/>
<organism evidence="1 2">
    <name type="scientific">Methanocella arvoryzae (strain DSM 22066 / NBRC 105507 / MRE50)</name>
    <dbReference type="NCBI Taxonomy" id="351160"/>
    <lineage>
        <taxon>Archaea</taxon>
        <taxon>Methanobacteriati</taxon>
        <taxon>Methanobacteriota</taxon>
        <taxon>Stenosarchaea group</taxon>
        <taxon>Methanomicrobia</taxon>
        <taxon>Methanocellales</taxon>
        <taxon>Methanocellaceae</taxon>
        <taxon>Methanocella</taxon>
    </lineage>
</organism>
<dbReference type="Proteomes" id="UP000000663">
    <property type="component" value="Chromosome"/>
</dbReference>
<name>Q0W1N5_METAR</name>
<sequence>MSDGRIVTRMSQQSARFVGERLEKAGRLHLKPLCIYSPAEMPHGIARVSDLVKEGDRCLAKAVLLVAAGEAAAVGYTAGEKGICFGALTFLGLAEMSDQMMIDVAVSGEDAAYMKASPEVCRETVRSIGKITPPGRHLVISTCEAAGDVRPLSYLCFGNAEQIRNLCGLIHFGSGPAFGQIDSPWGSNCSLFITYPAGMAAGAPKGHAFIGPTAIDGNPWFPADLMSLGIPAAMAERMAGDVEKSFVTMRPEMAYPAEHDSQVSNALSRRH</sequence>